<dbReference type="InterPro" id="IPR001810">
    <property type="entry name" value="F-box_dom"/>
</dbReference>
<dbReference type="InterPro" id="IPR006527">
    <property type="entry name" value="F-box-assoc_dom_typ1"/>
</dbReference>
<sequence>MWLSSRCTQFKLSSEEIVLNDEDLLTLILCRLPYRKIKCFKCVSKKWLYLMTSPQFSRLLCNLLPPLRTCGIFIQGPIDLRRQPCPNEVYFVPFDDPNTPSPFKTTAFAHDPFDPERIRILASCNGLLLCSTCIIASLTAYREQITTYVYNPSTNKLDVIPRHLPSKEVNYRNLAFDPSNSPHYKVIAFVTTSRSDSFSIGDFHVYSSQIGTWTLSVQSFCCPKGMYLDRGVYWHGCIYYLSEFDFTGSTVFDGLYFNVDEGRLGTFPRPPIDANLPLTGSYFGQSEDHLHFVGFFPSTTSLGVYELKSDCSEWFIKYLVDLAPISKAFPQMTKHKACYFGGFTFAFDVLALIRRENFQEDSFLVLEIPGKVIRYNLVDASLKEIWDFAVDFGVEKVDSWGFGRFDVWQYIEALSCV</sequence>
<reference evidence="3" key="1">
    <citation type="journal article" date="2016" name="Nat. Genet.">
        <title>A high-quality carrot genome assembly provides new insights into carotenoid accumulation and asterid genome evolution.</title>
        <authorList>
            <person name="Iorizzo M."/>
            <person name="Ellison S."/>
            <person name="Senalik D."/>
            <person name="Zeng P."/>
            <person name="Satapoomin P."/>
            <person name="Huang J."/>
            <person name="Bowman M."/>
            <person name="Iovene M."/>
            <person name="Sanseverino W."/>
            <person name="Cavagnaro P."/>
            <person name="Yildiz M."/>
            <person name="Macko-Podgorni A."/>
            <person name="Moranska E."/>
            <person name="Grzebelus E."/>
            <person name="Grzebelus D."/>
            <person name="Ashrafi H."/>
            <person name="Zheng Z."/>
            <person name="Cheng S."/>
            <person name="Spooner D."/>
            <person name="Van Deynze A."/>
            <person name="Simon P."/>
        </authorList>
    </citation>
    <scope>NUCLEOTIDE SEQUENCE</scope>
    <source>
        <tissue evidence="3">Leaf</tissue>
    </source>
</reference>
<evidence type="ECO:0008006" key="5">
    <source>
        <dbReference type="Google" id="ProtNLM"/>
    </source>
</evidence>
<dbReference type="Proteomes" id="UP000077755">
    <property type="component" value="Chromosome 8"/>
</dbReference>
<dbReference type="PANTHER" id="PTHR35546:SF115">
    <property type="entry name" value="F-BOX DOMAIN-CONTAINING PROTEIN"/>
    <property type="match status" value="1"/>
</dbReference>
<protein>
    <recommendedName>
        <fullName evidence="5">F-box domain-containing protein</fullName>
    </recommendedName>
</protein>
<dbReference type="Pfam" id="PF00646">
    <property type="entry name" value="F-box"/>
    <property type="match status" value="1"/>
</dbReference>
<evidence type="ECO:0000259" key="2">
    <source>
        <dbReference type="Pfam" id="PF07734"/>
    </source>
</evidence>
<dbReference type="AlphaFoldDB" id="A0AAF0XTQ3"/>
<evidence type="ECO:0000313" key="3">
    <source>
        <dbReference type="EMBL" id="WOH12639.1"/>
    </source>
</evidence>
<reference evidence="3" key="2">
    <citation type="submission" date="2022-03" db="EMBL/GenBank/DDBJ databases">
        <title>Draft title - Genomic analysis of global carrot germplasm unveils the trajectory of domestication and the origin of high carotenoid orange carrot.</title>
        <authorList>
            <person name="Iorizzo M."/>
            <person name="Ellison S."/>
            <person name="Senalik D."/>
            <person name="Macko-Podgorni A."/>
            <person name="Grzebelus D."/>
            <person name="Bostan H."/>
            <person name="Rolling W."/>
            <person name="Curaba J."/>
            <person name="Simon P."/>
        </authorList>
    </citation>
    <scope>NUCLEOTIDE SEQUENCE</scope>
    <source>
        <tissue evidence="3">Leaf</tissue>
    </source>
</reference>
<gene>
    <name evidence="3" type="ORF">DCAR_0832145</name>
</gene>
<dbReference type="Pfam" id="PF07734">
    <property type="entry name" value="FBA_1"/>
    <property type="match status" value="1"/>
</dbReference>
<dbReference type="InterPro" id="IPR036047">
    <property type="entry name" value="F-box-like_dom_sf"/>
</dbReference>
<evidence type="ECO:0000313" key="4">
    <source>
        <dbReference type="Proteomes" id="UP000077755"/>
    </source>
</evidence>
<feature type="domain" description="F-box" evidence="1">
    <location>
        <begin position="22"/>
        <end position="56"/>
    </location>
</feature>
<dbReference type="EMBL" id="CP093350">
    <property type="protein sequence ID" value="WOH12639.1"/>
    <property type="molecule type" value="Genomic_DNA"/>
</dbReference>
<accession>A0AAF0XTQ3</accession>
<dbReference type="PANTHER" id="PTHR35546">
    <property type="entry name" value="F-BOX PROTEIN INTERACTION DOMAIN PROTEIN-RELATED"/>
    <property type="match status" value="1"/>
</dbReference>
<keyword evidence="4" id="KW-1185">Reference proteome</keyword>
<evidence type="ECO:0000259" key="1">
    <source>
        <dbReference type="Pfam" id="PF00646"/>
    </source>
</evidence>
<name>A0AAF0XTQ3_DAUCS</name>
<dbReference type="SUPFAM" id="SSF81383">
    <property type="entry name" value="F-box domain"/>
    <property type="match status" value="1"/>
</dbReference>
<feature type="domain" description="F-box associated beta-propeller type 1" evidence="2">
    <location>
        <begin position="105"/>
        <end position="248"/>
    </location>
</feature>
<organism evidence="3 4">
    <name type="scientific">Daucus carota subsp. sativus</name>
    <name type="common">Carrot</name>
    <dbReference type="NCBI Taxonomy" id="79200"/>
    <lineage>
        <taxon>Eukaryota</taxon>
        <taxon>Viridiplantae</taxon>
        <taxon>Streptophyta</taxon>
        <taxon>Embryophyta</taxon>
        <taxon>Tracheophyta</taxon>
        <taxon>Spermatophyta</taxon>
        <taxon>Magnoliopsida</taxon>
        <taxon>eudicotyledons</taxon>
        <taxon>Gunneridae</taxon>
        <taxon>Pentapetalae</taxon>
        <taxon>asterids</taxon>
        <taxon>campanulids</taxon>
        <taxon>Apiales</taxon>
        <taxon>Apiaceae</taxon>
        <taxon>Apioideae</taxon>
        <taxon>Scandiceae</taxon>
        <taxon>Daucinae</taxon>
        <taxon>Daucus</taxon>
        <taxon>Daucus sect. Daucus</taxon>
    </lineage>
</organism>
<proteinExistence type="predicted"/>
<dbReference type="InterPro" id="IPR055290">
    <property type="entry name" value="At3g26010-like"/>
</dbReference>